<gene>
    <name evidence="2" type="ORF">THAOC_20961</name>
</gene>
<name>K0SK63_THAOC</name>
<dbReference type="Proteomes" id="UP000266841">
    <property type="component" value="Unassembled WGS sequence"/>
</dbReference>
<dbReference type="AlphaFoldDB" id="K0SK63"/>
<comment type="caution">
    <text evidence="2">The sequence shown here is derived from an EMBL/GenBank/DDBJ whole genome shotgun (WGS) entry which is preliminary data.</text>
</comment>
<feature type="compositionally biased region" description="Gly residues" evidence="1">
    <location>
        <begin position="227"/>
        <end position="246"/>
    </location>
</feature>
<feature type="compositionally biased region" description="Basic and acidic residues" evidence="1">
    <location>
        <begin position="177"/>
        <end position="189"/>
    </location>
</feature>
<organism evidence="2 3">
    <name type="scientific">Thalassiosira oceanica</name>
    <name type="common">Marine diatom</name>
    <dbReference type="NCBI Taxonomy" id="159749"/>
    <lineage>
        <taxon>Eukaryota</taxon>
        <taxon>Sar</taxon>
        <taxon>Stramenopiles</taxon>
        <taxon>Ochrophyta</taxon>
        <taxon>Bacillariophyta</taxon>
        <taxon>Coscinodiscophyceae</taxon>
        <taxon>Thalassiosirophycidae</taxon>
        <taxon>Thalassiosirales</taxon>
        <taxon>Thalassiosiraceae</taxon>
        <taxon>Thalassiosira</taxon>
    </lineage>
</organism>
<sequence>MVSPPKEPPSASAEAVEACASTLEARTTEPDAGGRAEQAADVAAPNDALQDSSVRGAMLNDRGDNLPPGSRADEDVRGMEGERPREPNRLVLPSDEEEPHRNNGQLCCVVSCNLGERTPPPSVGRSEADRADQQGDDVITATSRRQTSAAESSVGDNDDDERAAGPLAPGLVGSVMGHDENKDEGDAPVDRATTNYELPYFLPRTTRRVPNIWYERVERQRADDVSLGGGDGGGARGARSRGSGGT</sequence>
<feature type="region of interest" description="Disordered" evidence="1">
    <location>
        <begin position="24"/>
        <end position="197"/>
    </location>
</feature>
<keyword evidence="3" id="KW-1185">Reference proteome</keyword>
<dbReference type="EMBL" id="AGNL01024056">
    <property type="protein sequence ID" value="EJK58877.1"/>
    <property type="molecule type" value="Genomic_DNA"/>
</dbReference>
<protein>
    <submittedName>
        <fullName evidence="2">Uncharacterized protein</fullName>
    </submittedName>
</protein>
<reference evidence="2 3" key="1">
    <citation type="journal article" date="2012" name="Genome Biol.">
        <title>Genome and low-iron response of an oceanic diatom adapted to chronic iron limitation.</title>
        <authorList>
            <person name="Lommer M."/>
            <person name="Specht M."/>
            <person name="Roy A.S."/>
            <person name="Kraemer L."/>
            <person name="Andreson R."/>
            <person name="Gutowska M.A."/>
            <person name="Wolf J."/>
            <person name="Bergner S.V."/>
            <person name="Schilhabel M.B."/>
            <person name="Klostermeier U.C."/>
            <person name="Beiko R.G."/>
            <person name="Rosenstiel P."/>
            <person name="Hippler M."/>
            <person name="Laroche J."/>
        </authorList>
    </citation>
    <scope>NUCLEOTIDE SEQUENCE [LARGE SCALE GENOMIC DNA]</scope>
    <source>
        <strain evidence="2 3">CCMP1005</strain>
    </source>
</reference>
<proteinExistence type="predicted"/>
<evidence type="ECO:0000256" key="1">
    <source>
        <dbReference type="SAM" id="MobiDB-lite"/>
    </source>
</evidence>
<evidence type="ECO:0000313" key="3">
    <source>
        <dbReference type="Proteomes" id="UP000266841"/>
    </source>
</evidence>
<accession>K0SK63</accession>
<feature type="compositionally biased region" description="Basic and acidic residues" evidence="1">
    <location>
        <begin position="71"/>
        <end position="88"/>
    </location>
</feature>
<feature type="region of interest" description="Disordered" evidence="1">
    <location>
        <begin position="217"/>
        <end position="246"/>
    </location>
</feature>
<evidence type="ECO:0000313" key="2">
    <source>
        <dbReference type="EMBL" id="EJK58877.1"/>
    </source>
</evidence>
<feature type="compositionally biased region" description="Polar residues" evidence="1">
    <location>
        <begin position="140"/>
        <end position="155"/>
    </location>
</feature>